<dbReference type="PROSITE" id="PS50850">
    <property type="entry name" value="MFS"/>
    <property type="match status" value="1"/>
</dbReference>
<dbReference type="SUPFAM" id="SSF103473">
    <property type="entry name" value="MFS general substrate transporter"/>
    <property type="match status" value="1"/>
</dbReference>
<keyword evidence="3" id="KW-0812">Transmembrane</keyword>
<feature type="transmembrane region" description="Helical" evidence="3">
    <location>
        <begin position="502"/>
        <end position="519"/>
    </location>
</feature>
<evidence type="ECO:0000313" key="6">
    <source>
        <dbReference type="RefSeq" id="XP_013783108.1"/>
    </source>
</evidence>
<dbReference type="InterPro" id="IPR020846">
    <property type="entry name" value="MFS_dom"/>
</dbReference>
<keyword evidence="3" id="KW-0472">Membrane</keyword>
<dbReference type="RefSeq" id="XP_013783108.1">
    <property type="nucleotide sequence ID" value="XM_013927654.2"/>
</dbReference>
<dbReference type="InterPro" id="IPR050327">
    <property type="entry name" value="Proton-linked_MCT"/>
</dbReference>
<feature type="region of interest" description="Disordered" evidence="2">
    <location>
        <begin position="1"/>
        <end position="33"/>
    </location>
</feature>
<sequence>MAPQCSLTRINAQEPDKNSEKATPIMQEDDEHTKLPVTEDDVDTEELPPLVAPPDGGWGWVIVFASFMCNVVVDGIIFSFGVFLTELTTTFNESKSKVAWIGSINAGTYLIVGPLVSALANTYGCRPVIIMGSIIAAIGFVLSAFATDIVFLFVTYGILGGTGFGFIFLPAIVTVGFYFERKRSFATGIAVCGSGIGTFLFAPVTRLLIDSFGWRGTMLILAGISLHCIAFGFLFRPLGPPKPNPRSKSRQKPLLLRIKEAREALHRCDSEESVAIDDNLIDRKNGVGRISTSQRSSIVGNTSASTCASGSTLQVAGFNVPNQTTSFVSPTCSHGSLPPPYNEVVNDDIASYLNNNSLKVPRQPSLEKIAVLRNQQNNNRRLSKINKEEALRPFYRQDILFSASLIRLPEFRSQPDIEHYHFSIIRIPEHNEETENSIWRRCGCSPAMIDTFRQMLDFSLLFRPTFLVLAISGFLTMIGFFVPFMYLVDRAGMNGIPPEKGAFILSVIGITNTVGRLFSGWVCDRPEVKTLVINNTALVVGGVCTVLNPLLNTYSLLLAYAAIFGFSIACFAALRSVITAEILGVEKLTNAFGLLLLFQGLASFIGAPLAGMFYDITGSYDASFYIAGSVIALSGIMCVPLPFISRWENSREEKRQGLMSSNSFSNPHSVGKQTANDSATCV</sequence>
<evidence type="ECO:0000313" key="5">
    <source>
        <dbReference type="Proteomes" id="UP000694941"/>
    </source>
</evidence>
<reference evidence="6" key="1">
    <citation type="submission" date="2025-08" db="UniProtKB">
        <authorList>
            <consortium name="RefSeq"/>
        </authorList>
    </citation>
    <scope>IDENTIFICATION</scope>
    <source>
        <tissue evidence="6">Muscle</tissue>
    </source>
</reference>
<dbReference type="CDD" id="cd17352">
    <property type="entry name" value="MFS_MCT_SLC16"/>
    <property type="match status" value="1"/>
</dbReference>
<evidence type="ECO:0000259" key="4">
    <source>
        <dbReference type="PROSITE" id="PS50850"/>
    </source>
</evidence>
<gene>
    <name evidence="6" type="primary">LOC106467309</name>
</gene>
<feature type="compositionally biased region" description="Polar residues" evidence="2">
    <location>
        <begin position="1"/>
        <end position="11"/>
    </location>
</feature>
<evidence type="ECO:0000256" key="2">
    <source>
        <dbReference type="SAM" id="MobiDB-lite"/>
    </source>
</evidence>
<dbReference type="PANTHER" id="PTHR11360">
    <property type="entry name" value="MONOCARBOXYLATE TRANSPORTER"/>
    <property type="match status" value="1"/>
</dbReference>
<feature type="transmembrane region" description="Helical" evidence="3">
    <location>
        <begin position="185"/>
        <end position="204"/>
    </location>
</feature>
<feature type="transmembrane region" description="Helical" evidence="3">
    <location>
        <begin position="128"/>
        <end position="147"/>
    </location>
</feature>
<dbReference type="Proteomes" id="UP000694941">
    <property type="component" value="Unplaced"/>
</dbReference>
<feature type="transmembrane region" description="Helical" evidence="3">
    <location>
        <begin position="557"/>
        <end position="578"/>
    </location>
</feature>
<dbReference type="InterPro" id="IPR036259">
    <property type="entry name" value="MFS_trans_sf"/>
</dbReference>
<dbReference type="Pfam" id="PF07690">
    <property type="entry name" value="MFS_1"/>
    <property type="match status" value="2"/>
</dbReference>
<feature type="transmembrane region" description="Helical" evidence="3">
    <location>
        <begin position="153"/>
        <end position="178"/>
    </location>
</feature>
<accession>A0ABM1BJA4</accession>
<dbReference type="Gene3D" id="1.20.1250.20">
    <property type="entry name" value="MFS general substrate transporter like domains"/>
    <property type="match status" value="2"/>
</dbReference>
<feature type="transmembrane region" description="Helical" evidence="3">
    <location>
        <begin position="622"/>
        <end position="644"/>
    </location>
</feature>
<feature type="domain" description="Major facilitator superfamily (MFS) profile" evidence="4">
    <location>
        <begin position="58"/>
        <end position="646"/>
    </location>
</feature>
<name>A0ABM1BJA4_LIMPO</name>
<dbReference type="PANTHER" id="PTHR11360:SF238">
    <property type="entry name" value="SD10469P"/>
    <property type="match status" value="1"/>
</dbReference>
<keyword evidence="5" id="KW-1185">Reference proteome</keyword>
<comment type="subcellular location">
    <subcellularLocation>
        <location evidence="1">Membrane</location>
        <topology evidence="1">Multi-pass membrane protein</topology>
    </subcellularLocation>
</comment>
<feature type="transmembrane region" description="Helical" evidence="3">
    <location>
        <begin position="98"/>
        <end position="116"/>
    </location>
</feature>
<protein>
    <submittedName>
        <fullName evidence="6">Monocarboxylate transporter 12-like isoform X1</fullName>
    </submittedName>
</protein>
<organism evidence="5 6">
    <name type="scientific">Limulus polyphemus</name>
    <name type="common">Atlantic horseshoe crab</name>
    <dbReference type="NCBI Taxonomy" id="6850"/>
    <lineage>
        <taxon>Eukaryota</taxon>
        <taxon>Metazoa</taxon>
        <taxon>Ecdysozoa</taxon>
        <taxon>Arthropoda</taxon>
        <taxon>Chelicerata</taxon>
        <taxon>Merostomata</taxon>
        <taxon>Xiphosura</taxon>
        <taxon>Limulidae</taxon>
        <taxon>Limulus</taxon>
    </lineage>
</organism>
<dbReference type="GeneID" id="106467309"/>
<feature type="transmembrane region" description="Helical" evidence="3">
    <location>
        <begin position="531"/>
        <end position="551"/>
    </location>
</feature>
<feature type="transmembrane region" description="Helical" evidence="3">
    <location>
        <begin position="216"/>
        <end position="238"/>
    </location>
</feature>
<evidence type="ECO:0000256" key="1">
    <source>
        <dbReference type="ARBA" id="ARBA00004141"/>
    </source>
</evidence>
<keyword evidence="3" id="KW-1133">Transmembrane helix</keyword>
<evidence type="ECO:0000256" key="3">
    <source>
        <dbReference type="SAM" id="Phobius"/>
    </source>
</evidence>
<feature type="transmembrane region" description="Helical" evidence="3">
    <location>
        <begin position="57"/>
        <end position="78"/>
    </location>
</feature>
<proteinExistence type="predicted"/>
<feature type="transmembrane region" description="Helical" evidence="3">
    <location>
        <begin position="460"/>
        <end position="482"/>
    </location>
</feature>
<feature type="transmembrane region" description="Helical" evidence="3">
    <location>
        <begin position="590"/>
        <end position="610"/>
    </location>
</feature>
<dbReference type="InterPro" id="IPR011701">
    <property type="entry name" value="MFS"/>
</dbReference>
<feature type="region of interest" description="Disordered" evidence="2">
    <location>
        <begin position="658"/>
        <end position="682"/>
    </location>
</feature>